<reference evidence="1 2" key="1">
    <citation type="submission" date="2016-10" db="EMBL/GenBank/DDBJ databases">
        <authorList>
            <person name="de Groot N.N."/>
        </authorList>
    </citation>
    <scope>NUCLEOTIDE SEQUENCE [LARGE SCALE GENOMIC DNA]</scope>
    <source>
        <strain evidence="1 2">Nm9</strain>
    </source>
</reference>
<dbReference type="Proteomes" id="UP000181998">
    <property type="component" value="Unassembled WGS sequence"/>
</dbReference>
<dbReference type="AlphaFoldDB" id="A0A1H9HKL9"/>
<dbReference type="EMBL" id="FOFX01000117">
    <property type="protein sequence ID" value="SEQ62880.1"/>
    <property type="molecule type" value="Genomic_DNA"/>
</dbReference>
<organism evidence="1 2">
    <name type="scientific">Nitrosomonas ureae</name>
    <dbReference type="NCBI Taxonomy" id="44577"/>
    <lineage>
        <taxon>Bacteria</taxon>
        <taxon>Pseudomonadati</taxon>
        <taxon>Pseudomonadota</taxon>
        <taxon>Betaproteobacteria</taxon>
        <taxon>Nitrosomonadales</taxon>
        <taxon>Nitrosomonadaceae</taxon>
        <taxon>Nitrosomonas</taxon>
    </lineage>
</organism>
<gene>
    <name evidence="1" type="ORF">SAMN05421510_11171</name>
</gene>
<protein>
    <submittedName>
        <fullName evidence="1">Uncharacterized protein</fullName>
    </submittedName>
</protein>
<evidence type="ECO:0000313" key="1">
    <source>
        <dbReference type="EMBL" id="SEQ62880.1"/>
    </source>
</evidence>
<accession>A0A1H9HKL9</accession>
<name>A0A1H9HKL9_9PROT</name>
<proteinExistence type="predicted"/>
<evidence type="ECO:0000313" key="2">
    <source>
        <dbReference type="Proteomes" id="UP000181998"/>
    </source>
</evidence>
<sequence>MSRPAWARGLKPGKKCEGTTNQVAPRVGAWIETVSWYPKQNDKNVAPRVGAWIETTLIYTSNRTSVSRPAWARGLKPLNHLLTIQAMLSRPAWARGLKPFIAYASSPDGSRAPRGRVD</sequence>